<organism evidence="7 8">
    <name type="scientific">Kribbella soli</name>
    <dbReference type="NCBI Taxonomy" id="1124743"/>
    <lineage>
        <taxon>Bacteria</taxon>
        <taxon>Bacillati</taxon>
        <taxon>Actinomycetota</taxon>
        <taxon>Actinomycetes</taxon>
        <taxon>Propionibacteriales</taxon>
        <taxon>Kribbellaceae</taxon>
        <taxon>Kribbella</taxon>
    </lineage>
</organism>
<keyword evidence="4" id="KW-0472">Membrane</keyword>
<feature type="compositionally biased region" description="Low complexity" evidence="5">
    <location>
        <begin position="53"/>
        <end position="70"/>
    </location>
</feature>
<dbReference type="RefSeq" id="WP_131344721.1">
    <property type="nucleotide sequence ID" value="NZ_SJJZ01000004.1"/>
</dbReference>
<feature type="compositionally biased region" description="Low complexity" evidence="5">
    <location>
        <begin position="27"/>
        <end position="37"/>
    </location>
</feature>
<accession>A0A4R0H0I1</accession>
<dbReference type="EMBL" id="SJJZ01000004">
    <property type="protein sequence ID" value="TCC03927.1"/>
    <property type="molecule type" value="Genomic_DNA"/>
</dbReference>
<keyword evidence="8" id="KW-1185">Reference proteome</keyword>
<evidence type="ECO:0000256" key="1">
    <source>
        <dbReference type="ARBA" id="ARBA00004167"/>
    </source>
</evidence>
<protein>
    <recommendedName>
        <fullName evidence="9">Neutral zinc metallopeptidase</fullName>
    </recommendedName>
</protein>
<feature type="region of interest" description="Disordered" evidence="5">
    <location>
        <begin position="27"/>
        <end position="75"/>
    </location>
</feature>
<evidence type="ECO:0000313" key="8">
    <source>
        <dbReference type="Proteomes" id="UP000292346"/>
    </source>
</evidence>
<comment type="caution">
    <text evidence="7">The sequence shown here is derived from an EMBL/GenBank/DDBJ whole genome shotgun (WGS) entry which is preliminary data.</text>
</comment>
<evidence type="ECO:0008006" key="9">
    <source>
        <dbReference type="Google" id="ProtNLM"/>
    </source>
</evidence>
<dbReference type="AlphaFoldDB" id="A0A4R0H0I1"/>
<keyword evidence="3" id="KW-1133">Transmembrane helix</keyword>
<feature type="signal peptide" evidence="6">
    <location>
        <begin position="1"/>
        <end position="25"/>
    </location>
</feature>
<evidence type="ECO:0000256" key="5">
    <source>
        <dbReference type="SAM" id="MobiDB-lite"/>
    </source>
</evidence>
<dbReference type="Proteomes" id="UP000292346">
    <property type="component" value="Unassembled WGS sequence"/>
</dbReference>
<evidence type="ECO:0000256" key="3">
    <source>
        <dbReference type="ARBA" id="ARBA00022989"/>
    </source>
</evidence>
<keyword evidence="6" id="KW-0732">Signal</keyword>
<dbReference type="PROSITE" id="PS51257">
    <property type="entry name" value="PROKAR_LIPOPROTEIN"/>
    <property type="match status" value="1"/>
</dbReference>
<keyword evidence="2" id="KW-0812">Transmembrane</keyword>
<evidence type="ECO:0000256" key="6">
    <source>
        <dbReference type="SAM" id="SignalP"/>
    </source>
</evidence>
<evidence type="ECO:0000256" key="4">
    <source>
        <dbReference type="ARBA" id="ARBA00023136"/>
    </source>
</evidence>
<feature type="chain" id="PRO_5020862509" description="Neutral zinc metallopeptidase" evidence="6">
    <location>
        <begin position="26"/>
        <end position="313"/>
    </location>
</feature>
<reference evidence="7 8" key="1">
    <citation type="submission" date="2019-02" db="EMBL/GenBank/DDBJ databases">
        <title>Kribbella capetownensis sp. nov. and Kribbella speibonae sp. nov., isolated from soil.</title>
        <authorList>
            <person name="Curtis S.M."/>
            <person name="Norton I."/>
            <person name="Everest G.J."/>
            <person name="Meyers P.R."/>
        </authorList>
    </citation>
    <scope>NUCLEOTIDE SEQUENCE [LARGE SCALE GENOMIC DNA]</scope>
    <source>
        <strain evidence="7 8">KCTC 29219</strain>
    </source>
</reference>
<dbReference type="Pfam" id="PF04228">
    <property type="entry name" value="Zn_peptidase"/>
    <property type="match status" value="1"/>
</dbReference>
<dbReference type="InterPro" id="IPR007343">
    <property type="entry name" value="Uncharacterised_pept_Zn_put"/>
</dbReference>
<gene>
    <name evidence="7" type="ORF">E0H45_32985</name>
</gene>
<dbReference type="OrthoDB" id="3508456at2"/>
<name>A0A4R0H0I1_9ACTN</name>
<dbReference type="PANTHER" id="PTHR30168:SF0">
    <property type="entry name" value="INNER MEMBRANE PROTEIN"/>
    <property type="match status" value="1"/>
</dbReference>
<proteinExistence type="predicted"/>
<dbReference type="GO" id="GO:0016020">
    <property type="term" value="C:membrane"/>
    <property type="evidence" value="ECO:0007669"/>
    <property type="project" value="UniProtKB-SubCell"/>
</dbReference>
<evidence type="ECO:0000256" key="2">
    <source>
        <dbReference type="ARBA" id="ARBA00022692"/>
    </source>
</evidence>
<comment type="subcellular location">
    <subcellularLocation>
        <location evidence="1">Membrane</location>
        <topology evidence="1">Single-pass membrane protein</topology>
    </subcellularLocation>
</comment>
<dbReference type="PANTHER" id="PTHR30168">
    <property type="entry name" value="PUTATIVE MEMBRANE PROTEIN YPFJ"/>
    <property type="match status" value="1"/>
</dbReference>
<sequence length="313" mass="33603">MRRTARVVAVFVAVVLACGCTRQVAAPETTPTATPTPTSTPSPSATPTPSPKPSVTSSPKPRVVPSKAPATPTYSVRGQKHLVRNKIYSAGEVPAVACELPDIALRSQKAVQQYMNAILGCLQRAWKPVVARAGVKFRPAAVYAINQGSKTACGTFGKQSEGYYCPADSGIYLDWDELVEDEEYDHVVAQVYLEFTMAHEFGHHVQQLVGISTYYDDRWGEITGAAVLEPSRRLELQASCFGAAFFGANQTSLDLYGDRFSSYLWAASSGDDPASPPRDHGSRESSSAWAAAAFKAKSPAACNTWSASSDRVS</sequence>
<evidence type="ECO:0000313" key="7">
    <source>
        <dbReference type="EMBL" id="TCC03927.1"/>
    </source>
</evidence>
<feature type="compositionally biased region" description="Pro residues" evidence="5">
    <location>
        <begin position="38"/>
        <end position="52"/>
    </location>
</feature>